<gene>
    <name evidence="1" type="ORF">H9634_00360</name>
</gene>
<dbReference type="Proteomes" id="UP000651517">
    <property type="component" value="Unassembled WGS sequence"/>
</dbReference>
<protein>
    <recommendedName>
        <fullName evidence="3">Alternate signal-mediated exported protein, RER_14450 family</fullName>
    </recommendedName>
</protein>
<evidence type="ECO:0000313" key="2">
    <source>
        <dbReference type="Proteomes" id="UP000651517"/>
    </source>
</evidence>
<sequence>MTVASVRRVAAAAVAAGLGLVLLSSTGVTLAKWYEETTLPDTQISSGSLTLEAGSTAPVQLHSRFPEDQRTFAGGTACTAPSGFAACRELTAAELEGQLLLPGDQLLIQETFTAAANGTNLTAHVIIDRADVTAALPNGTTVDTEFTRDGESLGDPAEISGSDPAELKEAEWLVSSRITTPQQWPVSFESRSIDLGALTVQVEQQAP</sequence>
<keyword evidence="2" id="KW-1185">Reference proteome</keyword>
<proteinExistence type="predicted"/>
<dbReference type="RefSeq" id="WP_191724886.1">
    <property type="nucleotide sequence ID" value="NZ_JACSPY010000001.1"/>
</dbReference>
<evidence type="ECO:0008006" key="3">
    <source>
        <dbReference type="Google" id="ProtNLM"/>
    </source>
</evidence>
<dbReference type="EMBL" id="JACSPY010000001">
    <property type="protein sequence ID" value="MBD8019238.1"/>
    <property type="molecule type" value="Genomic_DNA"/>
</dbReference>
<evidence type="ECO:0000313" key="1">
    <source>
        <dbReference type="EMBL" id="MBD8019238.1"/>
    </source>
</evidence>
<reference evidence="1 2" key="1">
    <citation type="submission" date="2020-08" db="EMBL/GenBank/DDBJ databases">
        <title>A Genomic Blueprint of the Chicken Gut Microbiome.</title>
        <authorList>
            <person name="Gilroy R."/>
            <person name="Ravi A."/>
            <person name="Getino M."/>
            <person name="Pursley I."/>
            <person name="Horton D.L."/>
            <person name="Alikhan N.-F."/>
            <person name="Baker D."/>
            <person name="Gharbi K."/>
            <person name="Hall N."/>
            <person name="Watson M."/>
            <person name="Adriaenssens E.M."/>
            <person name="Foster-Nyarko E."/>
            <person name="Jarju S."/>
            <person name="Secka A."/>
            <person name="Antonio M."/>
            <person name="Oren A."/>
            <person name="Chaudhuri R."/>
            <person name="La Ragione R.M."/>
            <person name="Hildebrand F."/>
            <person name="Pallen M.J."/>
        </authorList>
    </citation>
    <scope>NUCLEOTIDE SEQUENCE [LARGE SCALE GENOMIC DNA]</scope>
    <source>
        <strain evidence="1 2">Re57</strain>
    </source>
</reference>
<accession>A0ABR8WQ93</accession>
<organism evidence="1 2">
    <name type="scientific">Brevibacterium gallinarum</name>
    <dbReference type="NCBI Taxonomy" id="2762220"/>
    <lineage>
        <taxon>Bacteria</taxon>
        <taxon>Bacillati</taxon>
        <taxon>Actinomycetota</taxon>
        <taxon>Actinomycetes</taxon>
        <taxon>Micrococcales</taxon>
        <taxon>Brevibacteriaceae</taxon>
        <taxon>Brevibacterium</taxon>
    </lineage>
</organism>
<comment type="caution">
    <text evidence="1">The sequence shown here is derived from an EMBL/GenBank/DDBJ whole genome shotgun (WGS) entry which is preliminary data.</text>
</comment>
<name>A0ABR8WQ93_9MICO</name>